<dbReference type="PROSITE" id="PS51257">
    <property type="entry name" value="PROKAR_LIPOPROTEIN"/>
    <property type="match status" value="1"/>
</dbReference>
<keyword evidence="5" id="KW-0732">Signal</keyword>
<comment type="caution">
    <text evidence="7">The sequence shown here is derived from an EMBL/GenBank/DDBJ whole genome shotgun (WGS) entry which is preliminary data.</text>
</comment>
<dbReference type="InterPro" id="IPR036737">
    <property type="entry name" value="OmpA-like_sf"/>
</dbReference>
<comment type="subcellular location">
    <subcellularLocation>
        <location evidence="1">Cell outer membrane</location>
    </subcellularLocation>
</comment>
<dbReference type="GO" id="GO:0009279">
    <property type="term" value="C:cell outer membrane"/>
    <property type="evidence" value="ECO:0007669"/>
    <property type="project" value="UniProtKB-SubCell"/>
</dbReference>
<dbReference type="AlphaFoldDB" id="A0A4R8LYH6"/>
<sequence length="233" mass="24245">MIIRLSVAAACVAFAAGCTTSSGLTYNNDVITLANGTQAHRVQCLGLAQSSQSCMDQVKKVCGDRQALRVSAVDRAAAGYKPDNDPREILFTCAAPVVPQPAPPVATQPVARPAPPAPVRKVTLQGDANFELNSASLTQTARANLDDLIAANRGVDIQQLTIAGYTDSTGSTALNERLSVARARSVQAYLGSHGLRAAKYSVNGYGSASPVAPNSTAAGRAKNRRVEILVEGQ</sequence>
<dbReference type="EMBL" id="SORE01000006">
    <property type="protein sequence ID" value="TDY51726.1"/>
    <property type="molecule type" value="Genomic_DNA"/>
</dbReference>
<dbReference type="PANTHER" id="PTHR30329:SF21">
    <property type="entry name" value="LIPOPROTEIN YIAD-RELATED"/>
    <property type="match status" value="1"/>
</dbReference>
<organism evidence="7 8">
    <name type="scientific">Paraburkholderia rhizosphaerae</name>
    <dbReference type="NCBI Taxonomy" id="480658"/>
    <lineage>
        <taxon>Bacteria</taxon>
        <taxon>Pseudomonadati</taxon>
        <taxon>Pseudomonadota</taxon>
        <taxon>Betaproteobacteria</taxon>
        <taxon>Burkholderiales</taxon>
        <taxon>Burkholderiaceae</taxon>
        <taxon>Paraburkholderia</taxon>
    </lineage>
</organism>
<gene>
    <name evidence="7" type="ORF">BX592_10620</name>
</gene>
<proteinExistence type="predicted"/>
<dbReference type="Gene3D" id="3.30.1330.60">
    <property type="entry name" value="OmpA-like domain"/>
    <property type="match status" value="1"/>
</dbReference>
<evidence type="ECO:0000256" key="5">
    <source>
        <dbReference type="SAM" id="SignalP"/>
    </source>
</evidence>
<dbReference type="PRINTS" id="PR01021">
    <property type="entry name" value="OMPADOMAIN"/>
</dbReference>
<dbReference type="Pfam" id="PF00691">
    <property type="entry name" value="OmpA"/>
    <property type="match status" value="1"/>
</dbReference>
<evidence type="ECO:0000256" key="2">
    <source>
        <dbReference type="ARBA" id="ARBA00023136"/>
    </source>
</evidence>
<evidence type="ECO:0000256" key="1">
    <source>
        <dbReference type="ARBA" id="ARBA00004442"/>
    </source>
</evidence>
<dbReference type="InterPro" id="IPR050330">
    <property type="entry name" value="Bact_OuterMem_StrucFunc"/>
</dbReference>
<feature type="domain" description="OmpA-like" evidence="6">
    <location>
        <begin position="117"/>
        <end position="233"/>
    </location>
</feature>
<dbReference type="PROSITE" id="PS51123">
    <property type="entry name" value="OMPA_2"/>
    <property type="match status" value="1"/>
</dbReference>
<dbReference type="InterPro" id="IPR006664">
    <property type="entry name" value="OMP_bac"/>
</dbReference>
<dbReference type="InterPro" id="IPR006665">
    <property type="entry name" value="OmpA-like"/>
</dbReference>
<evidence type="ECO:0000256" key="3">
    <source>
        <dbReference type="ARBA" id="ARBA00023237"/>
    </source>
</evidence>
<feature type="signal peptide" evidence="5">
    <location>
        <begin position="1"/>
        <end position="15"/>
    </location>
</feature>
<dbReference type="PANTHER" id="PTHR30329">
    <property type="entry name" value="STATOR ELEMENT OF FLAGELLAR MOTOR COMPLEX"/>
    <property type="match status" value="1"/>
</dbReference>
<feature type="chain" id="PRO_5020186162" evidence="5">
    <location>
        <begin position="16"/>
        <end position="233"/>
    </location>
</feature>
<dbReference type="SUPFAM" id="SSF103088">
    <property type="entry name" value="OmpA-like"/>
    <property type="match status" value="1"/>
</dbReference>
<name>A0A4R8LYH6_9BURK</name>
<keyword evidence="8" id="KW-1185">Reference proteome</keyword>
<dbReference type="RefSeq" id="WP_134191441.1">
    <property type="nucleotide sequence ID" value="NZ_JBHLUW010000056.1"/>
</dbReference>
<evidence type="ECO:0000256" key="4">
    <source>
        <dbReference type="PROSITE-ProRule" id="PRU00473"/>
    </source>
</evidence>
<accession>A0A4R8LYH6</accession>
<dbReference type="OrthoDB" id="9782229at2"/>
<dbReference type="CDD" id="cd07185">
    <property type="entry name" value="OmpA_C-like"/>
    <property type="match status" value="1"/>
</dbReference>
<evidence type="ECO:0000313" key="8">
    <source>
        <dbReference type="Proteomes" id="UP000295509"/>
    </source>
</evidence>
<protein>
    <submittedName>
        <fullName evidence="7">Outer membrane protein OmpA-like peptidoglycan-associated protein</fullName>
    </submittedName>
</protein>
<keyword evidence="2 4" id="KW-0472">Membrane</keyword>
<keyword evidence="3" id="KW-0998">Cell outer membrane</keyword>
<reference evidence="7 8" key="1">
    <citation type="submission" date="2019-03" db="EMBL/GenBank/DDBJ databases">
        <title>Genomic Encyclopedia of Type Strains, Phase III (KMG-III): the genomes of soil and plant-associated and newly described type strains.</title>
        <authorList>
            <person name="Whitman W."/>
        </authorList>
    </citation>
    <scope>NUCLEOTIDE SEQUENCE [LARGE SCALE GENOMIC DNA]</scope>
    <source>
        <strain evidence="7 8">LMG 29544</strain>
    </source>
</reference>
<evidence type="ECO:0000259" key="6">
    <source>
        <dbReference type="PROSITE" id="PS51123"/>
    </source>
</evidence>
<dbReference type="Proteomes" id="UP000295509">
    <property type="component" value="Unassembled WGS sequence"/>
</dbReference>
<evidence type="ECO:0000313" key="7">
    <source>
        <dbReference type="EMBL" id="TDY51726.1"/>
    </source>
</evidence>